<keyword evidence="15" id="KW-1185">Reference proteome</keyword>
<keyword evidence="3" id="KW-0472">Membrane</keyword>
<dbReference type="Gene3D" id="3.30.200.20">
    <property type="entry name" value="Phosphorylase Kinase, domain 1"/>
    <property type="match status" value="1"/>
</dbReference>
<feature type="domain" description="Protein kinase" evidence="13">
    <location>
        <begin position="131"/>
        <end position="417"/>
    </location>
</feature>
<dbReference type="GO" id="GO:0006952">
    <property type="term" value="P:defense response"/>
    <property type="evidence" value="ECO:0007669"/>
    <property type="project" value="UniProtKB-KW"/>
</dbReference>
<name>A0A2C9VUV4_MANES</name>
<feature type="region of interest" description="Disordered" evidence="12">
    <location>
        <begin position="58"/>
        <end position="106"/>
    </location>
</feature>
<feature type="region of interest" description="Disordered" evidence="12">
    <location>
        <begin position="432"/>
        <end position="487"/>
    </location>
</feature>
<dbReference type="PANTHER" id="PTHR45621">
    <property type="entry name" value="OS01G0588500 PROTEIN-RELATED"/>
    <property type="match status" value="1"/>
</dbReference>
<keyword evidence="9 10" id="KW-0067">ATP-binding</keyword>
<evidence type="ECO:0000259" key="13">
    <source>
        <dbReference type="PROSITE" id="PS50011"/>
    </source>
</evidence>
<feature type="compositionally biased region" description="Polar residues" evidence="12">
    <location>
        <begin position="454"/>
        <end position="487"/>
    </location>
</feature>
<dbReference type="PROSITE" id="PS00107">
    <property type="entry name" value="PROTEIN_KINASE_ATP"/>
    <property type="match status" value="1"/>
</dbReference>
<feature type="binding site" evidence="10">
    <location>
        <position position="169"/>
    </location>
    <ligand>
        <name>ATP</name>
        <dbReference type="ChEBI" id="CHEBI:30616"/>
    </ligand>
</feature>
<feature type="compositionally biased region" description="Basic and acidic residues" evidence="12">
    <location>
        <begin position="1"/>
        <end position="10"/>
    </location>
</feature>
<dbReference type="GO" id="GO:0005886">
    <property type="term" value="C:plasma membrane"/>
    <property type="evidence" value="ECO:0007669"/>
    <property type="project" value="UniProtKB-SubCell"/>
</dbReference>
<comment type="subcellular location">
    <subcellularLocation>
        <location evidence="1">Cell membrane</location>
    </subcellularLocation>
</comment>
<dbReference type="AlphaFoldDB" id="A0A2C9VUV4"/>
<dbReference type="FunFam" id="3.30.200.20:FF:000228">
    <property type="entry name" value="Serine/threonine-protein kinase BIK1"/>
    <property type="match status" value="1"/>
</dbReference>
<dbReference type="Gramene" id="Manes.05G096700.1.v8.1">
    <property type="protein sequence ID" value="Manes.05G096700.1.v8.1.CDS"/>
    <property type="gene ID" value="Manes.05G096700.v8.1"/>
</dbReference>
<dbReference type="SUPFAM" id="SSF56112">
    <property type="entry name" value="Protein kinase-like (PK-like)"/>
    <property type="match status" value="1"/>
</dbReference>
<dbReference type="CDD" id="cd14066">
    <property type="entry name" value="STKc_IRAK"/>
    <property type="match status" value="1"/>
</dbReference>
<dbReference type="GO" id="GO:0004674">
    <property type="term" value="F:protein serine/threonine kinase activity"/>
    <property type="evidence" value="ECO:0007669"/>
    <property type="project" value="UniProtKB-KW"/>
</dbReference>
<evidence type="ECO:0000256" key="11">
    <source>
        <dbReference type="RuleBase" id="RU000304"/>
    </source>
</evidence>
<feature type="region of interest" description="Disordered" evidence="12">
    <location>
        <begin position="1"/>
        <end position="35"/>
    </location>
</feature>
<evidence type="ECO:0000313" key="15">
    <source>
        <dbReference type="Proteomes" id="UP000091857"/>
    </source>
</evidence>
<keyword evidence="7" id="KW-0418">Kinase</keyword>
<feature type="compositionally biased region" description="Polar residues" evidence="12">
    <location>
        <begin position="432"/>
        <end position="447"/>
    </location>
</feature>
<evidence type="ECO:0000256" key="8">
    <source>
        <dbReference type="ARBA" id="ARBA00022821"/>
    </source>
</evidence>
<feature type="compositionally biased region" description="Low complexity" evidence="12">
    <location>
        <begin position="90"/>
        <end position="104"/>
    </location>
</feature>
<evidence type="ECO:0000256" key="12">
    <source>
        <dbReference type="SAM" id="MobiDB-lite"/>
    </source>
</evidence>
<dbReference type="OrthoDB" id="4062651at2759"/>
<dbReference type="Gene3D" id="1.10.510.10">
    <property type="entry name" value="Transferase(Phosphotransferase) domain 1"/>
    <property type="match status" value="1"/>
</dbReference>
<dbReference type="Proteomes" id="UP000091857">
    <property type="component" value="Chromosome 5"/>
</dbReference>
<keyword evidence="6 10" id="KW-0547">Nucleotide-binding</keyword>
<comment type="caution">
    <text evidence="14">The sequence shown here is derived from an EMBL/GenBank/DDBJ whole genome shotgun (WGS) entry which is preliminary data.</text>
</comment>
<accession>A0A2C9VUV4</accession>
<dbReference type="GO" id="GO:0005524">
    <property type="term" value="F:ATP binding"/>
    <property type="evidence" value="ECO:0007669"/>
    <property type="project" value="UniProtKB-UniRule"/>
</dbReference>
<comment type="similarity">
    <text evidence="11">Belongs to the protein kinase superfamily.</text>
</comment>
<dbReference type="Pfam" id="PF07714">
    <property type="entry name" value="PK_Tyr_Ser-Thr"/>
    <property type="match status" value="1"/>
</dbReference>
<evidence type="ECO:0000256" key="2">
    <source>
        <dbReference type="ARBA" id="ARBA00012513"/>
    </source>
</evidence>
<evidence type="ECO:0000256" key="7">
    <source>
        <dbReference type="ARBA" id="ARBA00022777"/>
    </source>
</evidence>
<organism evidence="14 15">
    <name type="scientific">Manihot esculenta</name>
    <name type="common">Cassava</name>
    <name type="synonym">Jatropha manihot</name>
    <dbReference type="NCBI Taxonomy" id="3983"/>
    <lineage>
        <taxon>Eukaryota</taxon>
        <taxon>Viridiplantae</taxon>
        <taxon>Streptophyta</taxon>
        <taxon>Embryophyta</taxon>
        <taxon>Tracheophyta</taxon>
        <taxon>Spermatophyta</taxon>
        <taxon>Magnoliopsida</taxon>
        <taxon>eudicotyledons</taxon>
        <taxon>Gunneridae</taxon>
        <taxon>Pentapetalae</taxon>
        <taxon>rosids</taxon>
        <taxon>fabids</taxon>
        <taxon>Malpighiales</taxon>
        <taxon>Euphorbiaceae</taxon>
        <taxon>Crotonoideae</taxon>
        <taxon>Manihoteae</taxon>
        <taxon>Manihot</taxon>
    </lineage>
</organism>
<dbReference type="PROSITE" id="PS50011">
    <property type="entry name" value="PROTEIN_KINASE_DOM"/>
    <property type="match status" value="1"/>
</dbReference>
<proteinExistence type="inferred from homology"/>
<keyword evidence="4 11" id="KW-0723">Serine/threonine-protein kinase</keyword>
<evidence type="ECO:0000256" key="5">
    <source>
        <dbReference type="ARBA" id="ARBA00022679"/>
    </source>
</evidence>
<feature type="compositionally biased region" description="Low complexity" evidence="12">
    <location>
        <begin position="58"/>
        <end position="68"/>
    </location>
</feature>
<feature type="compositionally biased region" description="Basic and acidic residues" evidence="12">
    <location>
        <begin position="71"/>
        <end position="81"/>
    </location>
</feature>
<dbReference type="PROSITE" id="PS00108">
    <property type="entry name" value="PROTEIN_KINASE_ST"/>
    <property type="match status" value="1"/>
</dbReference>
<keyword evidence="8" id="KW-0611">Plant defense</keyword>
<evidence type="ECO:0000256" key="3">
    <source>
        <dbReference type="ARBA" id="ARBA00022475"/>
    </source>
</evidence>
<keyword evidence="3" id="KW-1003">Cell membrane</keyword>
<dbReference type="InterPro" id="IPR011009">
    <property type="entry name" value="Kinase-like_dom_sf"/>
</dbReference>
<sequence length="487" mass="53877">MGLGSEDGKVETACNTCQSKGRRKKKDSGSGGDEVVERSETGCWVKFRFIGSCISSRSKVDSSVSGTSTHCESKSTIDTSRDQPVAPAISSTTTSNTESNSSTSKLEEELKIASRLRKFTFNDLKLATRNFRPESLLGEGGFGCVFKGWIEENGTAPVKPGTGLTVAVKTLNHDGLQGHKEWLAEVNFLGDLVHSNLVKLIGYCIEDDQRLLVYEFMPRGSLENHLFRRSLPLPWSMRMKIALGAAKGLSFLHEEAERPVIYRDFKTSNILLDADYNAKLSDFGLAKDGPEGDKTHVSTRVMGTYGYAAPEYVMTGHLTSKSDVYSFGVVLLEMITGRRSMDKNRPIGEHNLVEWARPHLGERRRFYRLIDPRLEGHFSIKGAQKAAQLAAHCLSRDPKARPLMSEVVEALKPLPNLKDMASSSYYFQTMQAERAASSPNSKNSSRTPGGLLRNGQQQRSLSIPNGSNASPYHQQYPHQSPKPNRKP</sequence>
<evidence type="ECO:0000256" key="10">
    <source>
        <dbReference type="PROSITE-ProRule" id="PRU10141"/>
    </source>
</evidence>
<gene>
    <name evidence="14" type="ORF">MANES_05G096700v8</name>
</gene>
<reference evidence="15" key="1">
    <citation type="journal article" date="2016" name="Nat. Biotechnol.">
        <title>Sequencing wild and cultivated cassava and related species reveals extensive interspecific hybridization and genetic diversity.</title>
        <authorList>
            <person name="Bredeson J.V."/>
            <person name="Lyons J.B."/>
            <person name="Prochnik S.E."/>
            <person name="Wu G.A."/>
            <person name="Ha C.M."/>
            <person name="Edsinger-Gonzales E."/>
            <person name="Grimwood J."/>
            <person name="Schmutz J."/>
            <person name="Rabbi I.Y."/>
            <person name="Egesi C."/>
            <person name="Nauluvula P."/>
            <person name="Lebot V."/>
            <person name="Ndunguru J."/>
            <person name="Mkamilo G."/>
            <person name="Bart R.S."/>
            <person name="Setter T.L."/>
            <person name="Gleadow R.M."/>
            <person name="Kulakow P."/>
            <person name="Ferguson M.E."/>
            <person name="Rounsley S."/>
            <person name="Rokhsar D.S."/>
        </authorList>
    </citation>
    <scope>NUCLEOTIDE SEQUENCE [LARGE SCALE GENOMIC DNA]</scope>
    <source>
        <strain evidence="15">cv. AM560-2</strain>
    </source>
</reference>
<evidence type="ECO:0000256" key="9">
    <source>
        <dbReference type="ARBA" id="ARBA00022840"/>
    </source>
</evidence>
<dbReference type="InterPro" id="IPR008271">
    <property type="entry name" value="Ser/Thr_kinase_AS"/>
</dbReference>
<dbReference type="EC" id="2.7.11.1" evidence="2"/>
<evidence type="ECO:0000256" key="4">
    <source>
        <dbReference type="ARBA" id="ARBA00022527"/>
    </source>
</evidence>
<evidence type="ECO:0000313" key="14">
    <source>
        <dbReference type="EMBL" id="OAY49952.1"/>
    </source>
</evidence>
<dbReference type="InterPro" id="IPR017441">
    <property type="entry name" value="Protein_kinase_ATP_BS"/>
</dbReference>
<evidence type="ECO:0000256" key="1">
    <source>
        <dbReference type="ARBA" id="ARBA00004236"/>
    </source>
</evidence>
<dbReference type="InterPro" id="IPR000719">
    <property type="entry name" value="Prot_kinase_dom"/>
</dbReference>
<evidence type="ECO:0000256" key="6">
    <source>
        <dbReference type="ARBA" id="ARBA00022741"/>
    </source>
</evidence>
<protein>
    <recommendedName>
        <fullName evidence="2">non-specific serine/threonine protein kinase</fullName>
        <ecNumber evidence="2">2.7.11.1</ecNumber>
    </recommendedName>
</protein>
<dbReference type="InterPro" id="IPR001245">
    <property type="entry name" value="Ser-Thr/Tyr_kinase_cat_dom"/>
</dbReference>
<keyword evidence="5" id="KW-0808">Transferase</keyword>
<dbReference type="InterPro" id="IPR050823">
    <property type="entry name" value="Plant_Ser_Thr_Prot_Kinase"/>
</dbReference>
<dbReference type="FunFam" id="1.10.510.10:FF:000258">
    <property type="entry name" value="Probable serine/threonine-protein kinase PBL8"/>
    <property type="match status" value="1"/>
</dbReference>
<dbReference type="EMBL" id="CM004391">
    <property type="protein sequence ID" value="OAY49952.1"/>
    <property type="molecule type" value="Genomic_DNA"/>
</dbReference>